<protein>
    <submittedName>
        <fullName evidence="2">Uncharacterized protein</fullName>
    </submittedName>
</protein>
<dbReference type="WBParaSite" id="L893_g31935.t1">
    <property type="protein sequence ID" value="L893_g31935.t1"/>
    <property type="gene ID" value="L893_g31935"/>
</dbReference>
<proteinExistence type="predicted"/>
<keyword evidence="1" id="KW-1185">Reference proteome</keyword>
<reference evidence="2" key="1">
    <citation type="submission" date="2016-11" db="UniProtKB">
        <authorList>
            <consortium name="WormBaseParasite"/>
        </authorList>
    </citation>
    <scope>IDENTIFICATION</scope>
</reference>
<evidence type="ECO:0000313" key="2">
    <source>
        <dbReference type="WBParaSite" id="L893_g31935.t1"/>
    </source>
</evidence>
<organism evidence="1 2">
    <name type="scientific">Steinernema glaseri</name>
    <dbReference type="NCBI Taxonomy" id="37863"/>
    <lineage>
        <taxon>Eukaryota</taxon>
        <taxon>Metazoa</taxon>
        <taxon>Ecdysozoa</taxon>
        <taxon>Nematoda</taxon>
        <taxon>Chromadorea</taxon>
        <taxon>Rhabditida</taxon>
        <taxon>Tylenchina</taxon>
        <taxon>Panagrolaimomorpha</taxon>
        <taxon>Strongyloidoidea</taxon>
        <taxon>Steinernematidae</taxon>
        <taxon>Steinernema</taxon>
    </lineage>
</organism>
<dbReference type="Proteomes" id="UP000095287">
    <property type="component" value="Unplaced"/>
</dbReference>
<evidence type="ECO:0000313" key="1">
    <source>
        <dbReference type="Proteomes" id="UP000095287"/>
    </source>
</evidence>
<accession>A0A1I8A1H5</accession>
<dbReference type="AlphaFoldDB" id="A0A1I8A1H5"/>
<sequence length="87" mass="9836">MSDRLEADAFKKVLRGNISLFEFVDVCHSNAKQEMSVGDRRSASSASQFPPSEDEVGLFLAFVISRVLNIKETGRCETSFRAHYYNQ</sequence>
<name>A0A1I8A1H5_9BILA</name>